<gene>
    <name evidence="1" type="ORF">HMPREF9473_02138</name>
</gene>
<dbReference type="HOGENOM" id="CLU_2617197_0_0_9"/>
<dbReference type="OrthoDB" id="2067840at2"/>
<evidence type="ECO:0000313" key="2">
    <source>
        <dbReference type="Proteomes" id="UP000005384"/>
    </source>
</evidence>
<proteinExistence type="predicted"/>
<dbReference type="RefSeq" id="WP_006780118.1">
    <property type="nucleotide sequence ID" value="NZ_CP040506.1"/>
</dbReference>
<reference evidence="1 2" key="1">
    <citation type="submission" date="2011-08" db="EMBL/GenBank/DDBJ databases">
        <title>The Genome Sequence of Clostridium hathewayi WAL-18680.</title>
        <authorList>
            <consortium name="The Broad Institute Genome Sequencing Platform"/>
            <person name="Earl A."/>
            <person name="Ward D."/>
            <person name="Feldgarden M."/>
            <person name="Gevers D."/>
            <person name="Finegold S.M."/>
            <person name="Summanen P.H."/>
            <person name="Molitoris D.R."/>
            <person name="Song M."/>
            <person name="Daigneault M."/>
            <person name="Allen-Vercoe E."/>
            <person name="Young S.K."/>
            <person name="Zeng Q."/>
            <person name="Gargeya S."/>
            <person name="Fitzgerald M."/>
            <person name="Haas B."/>
            <person name="Abouelleil A."/>
            <person name="Alvarado L."/>
            <person name="Arachchi H.M."/>
            <person name="Berlin A."/>
            <person name="Brown A."/>
            <person name="Chapman S.B."/>
            <person name="Chen Z."/>
            <person name="Dunbar C."/>
            <person name="Freedman E."/>
            <person name="Gearin G."/>
            <person name="Gellesch M."/>
            <person name="Goldberg J."/>
            <person name="Griggs A."/>
            <person name="Gujja S."/>
            <person name="Heiman D."/>
            <person name="Howarth C."/>
            <person name="Larson L."/>
            <person name="Lui A."/>
            <person name="MacDonald P.J.P."/>
            <person name="Montmayeur A."/>
            <person name="Murphy C."/>
            <person name="Neiman D."/>
            <person name="Pearson M."/>
            <person name="Priest M."/>
            <person name="Roberts A."/>
            <person name="Saif S."/>
            <person name="Shea T."/>
            <person name="Shenoy N."/>
            <person name="Sisk P."/>
            <person name="Stolte C."/>
            <person name="Sykes S."/>
            <person name="Wortman J."/>
            <person name="Nusbaum C."/>
            <person name="Birren B."/>
        </authorList>
    </citation>
    <scope>NUCLEOTIDE SEQUENCE [LARGE SCALE GENOMIC DNA]</scope>
    <source>
        <strain evidence="1 2">WAL-18680</strain>
    </source>
</reference>
<protein>
    <submittedName>
        <fullName evidence="1">Uncharacterized protein</fullName>
    </submittedName>
</protein>
<sequence length="78" mass="8978">MKELNTTRTNIKNTCTYGGEIYPSDFDTESSGTPFRRQGSFIASRIVCDARFDEQCLRNAETRQRVTTYNAKKHPQQP</sequence>
<dbReference type="PATRIC" id="fig|742737.3.peg.2162"/>
<comment type="caution">
    <text evidence="1">The sequence shown here is derived from an EMBL/GenBank/DDBJ whole genome shotgun (WGS) entry which is preliminary data.</text>
</comment>
<accession>G5IF61</accession>
<organism evidence="1 2">
    <name type="scientific">Hungatella hathewayi WAL-18680</name>
    <dbReference type="NCBI Taxonomy" id="742737"/>
    <lineage>
        <taxon>Bacteria</taxon>
        <taxon>Bacillati</taxon>
        <taxon>Bacillota</taxon>
        <taxon>Clostridia</taxon>
        <taxon>Lachnospirales</taxon>
        <taxon>Lachnospiraceae</taxon>
        <taxon>Hungatella</taxon>
    </lineage>
</organism>
<keyword evidence="2" id="KW-1185">Reference proteome</keyword>
<dbReference type="Proteomes" id="UP000005384">
    <property type="component" value="Unassembled WGS sequence"/>
</dbReference>
<dbReference type="EMBL" id="ADLN01000044">
    <property type="protein sequence ID" value="EHI59807.1"/>
    <property type="molecule type" value="Genomic_DNA"/>
</dbReference>
<dbReference type="AlphaFoldDB" id="G5IF61"/>
<name>G5IF61_9FIRM</name>
<evidence type="ECO:0000313" key="1">
    <source>
        <dbReference type="EMBL" id="EHI59807.1"/>
    </source>
</evidence>